<feature type="transmembrane region" description="Helical" evidence="8">
    <location>
        <begin position="64"/>
        <end position="84"/>
    </location>
</feature>
<keyword evidence="7 8" id="KW-0472">Membrane</keyword>
<evidence type="ECO:0000256" key="6">
    <source>
        <dbReference type="ARBA" id="ARBA00022989"/>
    </source>
</evidence>
<feature type="transmembrane region" description="Helical" evidence="8">
    <location>
        <begin position="258"/>
        <end position="280"/>
    </location>
</feature>
<evidence type="ECO:0000313" key="9">
    <source>
        <dbReference type="EMBL" id="CAA6814777.1"/>
    </source>
</evidence>
<feature type="transmembrane region" description="Helical" evidence="8">
    <location>
        <begin position="287"/>
        <end position="308"/>
    </location>
</feature>
<keyword evidence="4" id="KW-1003">Cell membrane</keyword>
<dbReference type="Pfam" id="PF03547">
    <property type="entry name" value="Mem_trans"/>
    <property type="match status" value="2"/>
</dbReference>
<feature type="transmembrane region" description="Helical" evidence="8">
    <location>
        <begin position="96"/>
        <end position="116"/>
    </location>
</feature>
<dbReference type="Gene3D" id="1.20.1530.20">
    <property type="match status" value="1"/>
</dbReference>
<dbReference type="GO" id="GO:0005886">
    <property type="term" value="C:plasma membrane"/>
    <property type="evidence" value="ECO:0007669"/>
    <property type="project" value="UniProtKB-SubCell"/>
</dbReference>
<dbReference type="PANTHER" id="PTHR36838:SF3">
    <property type="entry name" value="TRANSPORTER AUXIN EFFLUX CARRIER EC FAMILY"/>
    <property type="match status" value="1"/>
</dbReference>
<evidence type="ECO:0000256" key="2">
    <source>
        <dbReference type="ARBA" id="ARBA00010145"/>
    </source>
</evidence>
<feature type="transmembrane region" description="Helical" evidence="8">
    <location>
        <begin position="200"/>
        <end position="220"/>
    </location>
</feature>
<dbReference type="InterPro" id="IPR038770">
    <property type="entry name" value="Na+/solute_symporter_sf"/>
</dbReference>
<feature type="transmembrane region" description="Helical" evidence="8">
    <location>
        <begin position="35"/>
        <end position="52"/>
    </location>
</feature>
<proteinExistence type="inferred from homology"/>
<reference evidence="9" key="1">
    <citation type="submission" date="2020-01" db="EMBL/GenBank/DDBJ databases">
        <authorList>
            <person name="Meier V. D."/>
            <person name="Meier V D."/>
        </authorList>
    </citation>
    <scope>NUCLEOTIDE SEQUENCE</scope>
    <source>
        <strain evidence="9">HLG_WM_MAG_09</strain>
    </source>
</reference>
<feature type="transmembrane region" description="Helical" evidence="8">
    <location>
        <begin position="232"/>
        <end position="252"/>
    </location>
</feature>
<protein>
    <submittedName>
        <fullName evidence="9">Malonate transporter</fullName>
    </submittedName>
</protein>
<evidence type="ECO:0000256" key="7">
    <source>
        <dbReference type="ARBA" id="ARBA00023136"/>
    </source>
</evidence>
<keyword evidence="3" id="KW-0813">Transport</keyword>
<feature type="transmembrane region" description="Helical" evidence="8">
    <location>
        <begin position="128"/>
        <end position="150"/>
    </location>
</feature>
<name>A0A6S6TEA0_9GAMM</name>
<dbReference type="AlphaFoldDB" id="A0A6S6TEA0"/>
<dbReference type="InterPro" id="IPR004776">
    <property type="entry name" value="Mem_transp_PIN-like"/>
</dbReference>
<organism evidence="9">
    <name type="scientific">uncultured Thiotrichaceae bacterium</name>
    <dbReference type="NCBI Taxonomy" id="298394"/>
    <lineage>
        <taxon>Bacteria</taxon>
        <taxon>Pseudomonadati</taxon>
        <taxon>Pseudomonadota</taxon>
        <taxon>Gammaproteobacteria</taxon>
        <taxon>Thiotrichales</taxon>
        <taxon>Thiotrichaceae</taxon>
        <taxon>environmental samples</taxon>
    </lineage>
</organism>
<evidence type="ECO:0000256" key="4">
    <source>
        <dbReference type="ARBA" id="ARBA00022475"/>
    </source>
</evidence>
<keyword evidence="5 8" id="KW-0812">Transmembrane</keyword>
<accession>A0A6S6TEA0</accession>
<evidence type="ECO:0000256" key="1">
    <source>
        <dbReference type="ARBA" id="ARBA00004651"/>
    </source>
</evidence>
<dbReference type="PANTHER" id="PTHR36838">
    <property type="entry name" value="AUXIN EFFLUX CARRIER FAMILY PROTEIN"/>
    <property type="match status" value="1"/>
</dbReference>
<dbReference type="EMBL" id="CACVAT010000234">
    <property type="protein sequence ID" value="CAA6814777.1"/>
    <property type="molecule type" value="Genomic_DNA"/>
</dbReference>
<comment type="similarity">
    <text evidence="2">Belongs to the auxin efflux carrier (TC 2.A.69) family.</text>
</comment>
<sequence length="310" mass="33252">MFFHILNIIAPVFLVIIAGYLAVNRKLLTDSMIDGLMKFALLIAIPCLLFKATSGMNLSTAFDWRLILAFYGGSTASFALACFISYKFFGRPPGESVAIGFGGLFSNLVLLGLPISERAWGLDQLEPIYAIVAIHAPYNYLLGITTMELLRSDGRSIADTAQVVIKAMFRNSLMIGIGLGLLVNFSGLTLPSTITDAIDLLTRAALPAALFGLGGVLTRYKLSDSLGAASSTSMLSLFAHPLIALGICYLLGVEDNLTRMVVLVAAMSPGLNSYLFAVLYERGQGTAANLVLLGTVTAVFSISFWLWLLT</sequence>
<comment type="subcellular location">
    <subcellularLocation>
        <location evidence="1">Cell membrane</location>
        <topology evidence="1">Multi-pass membrane protein</topology>
    </subcellularLocation>
</comment>
<feature type="transmembrane region" description="Helical" evidence="8">
    <location>
        <begin position="171"/>
        <end position="194"/>
    </location>
</feature>
<evidence type="ECO:0000256" key="3">
    <source>
        <dbReference type="ARBA" id="ARBA00022448"/>
    </source>
</evidence>
<evidence type="ECO:0000256" key="5">
    <source>
        <dbReference type="ARBA" id="ARBA00022692"/>
    </source>
</evidence>
<feature type="transmembrane region" description="Helical" evidence="8">
    <location>
        <begin position="6"/>
        <end position="23"/>
    </location>
</feature>
<dbReference type="GO" id="GO:0055085">
    <property type="term" value="P:transmembrane transport"/>
    <property type="evidence" value="ECO:0007669"/>
    <property type="project" value="InterPro"/>
</dbReference>
<evidence type="ECO:0000256" key="8">
    <source>
        <dbReference type="SAM" id="Phobius"/>
    </source>
</evidence>
<gene>
    <name evidence="9" type="ORF">HELGO_WM13722</name>
</gene>
<keyword evidence="6 8" id="KW-1133">Transmembrane helix</keyword>